<accession>A0ABW6K7Z3</accession>
<dbReference type="RefSeq" id="WP_389358140.1">
    <property type="nucleotide sequence ID" value="NZ_JBIACK010000001.1"/>
</dbReference>
<evidence type="ECO:0000313" key="1">
    <source>
        <dbReference type="EMBL" id="MFE8699712.1"/>
    </source>
</evidence>
<gene>
    <name evidence="1" type="ORF">ACFYKX_03630</name>
</gene>
<dbReference type="Proteomes" id="UP001601059">
    <property type="component" value="Unassembled WGS sequence"/>
</dbReference>
<evidence type="ECO:0000313" key="2">
    <source>
        <dbReference type="Proteomes" id="UP001601059"/>
    </source>
</evidence>
<evidence type="ECO:0008006" key="3">
    <source>
        <dbReference type="Google" id="ProtNLM"/>
    </source>
</evidence>
<dbReference type="EMBL" id="JBIACK010000001">
    <property type="protein sequence ID" value="MFE8699712.1"/>
    <property type="molecule type" value="Genomic_DNA"/>
</dbReference>
<sequence length="155" mass="18180">MKHLLLIVFSLTLLTSCDTSKEPQNYIEIAFQEQLNHVPDKTEYTRTNLKDVEIVFYINSKLYALIFKDKEFFAMKELNFVDSIDDDGIAWLYSEELELDLNLLMVYIREDIELPILVNGELVDGEKLDLNTHKAIYQIYDKPLQFPIIVEAKKN</sequence>
<comment type="caution">
    <text evidence="1">The sequence shown here is derived from an EMBL/GenBank/DDBJ whole genome shotgun (WGS) entry which is preliminary data.</text>
</comment>
<reference evidence="1 2" key="1">
    <citation type="submission" date="2024-08" db="EMBL/GenBank/DDBJ databases">
        <title>Two novel Cytobacillus novel species.</title>
        <authorList>
            <person name="Liu G."/>
        </authorList>
    </citation>
    <scope>NUCLEOTIDE SEQUENCE [LARGE SCALE GENOMIC DNA]</scope>
    <source>
        <strain evidence="1 2">FJAT-54145</strain>
    </source>
</reference>
<dbReference type="PROSITE" id="PS51257">
    <property type="entry name" value="PROKAR_LIPOPROTEIN"/>
    <property type="match status" value="1"/>
</dbReference>
<organism evidence="1 2">
    <name type="scientific">Cytobacillus spartinae</name>
    <dbReference type="NCBI Taxonomy" id="3299023"/>
    <lineage>
        <taxon>Bacteria</taxon>
        <taxon>Bacillati</taxon>
        <taxon>Bacillota</taxon>
        <taxon>Bacilli</taxon>
        <taxon>Bacillales</taxon>
        <taxon>Bacillaceae</taxon>
        <taxon>Cytobacillus</taxon>
    </lineage>
</organism>
<proteinExistence type="predicted"/>
<name>A0ABW6K7Z3_9BACI</name>
<keyword evidence="2" id="KW-1185">Reference proteome</keyword>
<protein>
    <recommendedName>
        <fullName evidence="3">Lipoprotein</fullName>
    </recommendedName>
</protein>